<sequence>MRVRLPEKWEETPASKKTSPADRLPWINLAALALAGFLAIMAEAVPAGLLIPIGADLRISKGGAGQLVTAYALGSLLCAIPIMRAASAWDRKKLLMLGMFVLSAANAVTALSSSYAVILAARFCAGVAAALLWGMLAGYTRFMVAEHLRGRALAVAMSGTPLALAFGVPLGTFIGGLWGWRAVFGIISLIALLLAAWISRKFASVPGQPSNAPLSLRQAFVTPGVRPILITVVAWMLAHNILYTYIAPYLALSGLDGRVDRLLLLFGSCAILGIWLIGIGIDRRLRQLVLSSLAGFALSALALGIWSDRPVVVSVAIAAWGITFGGAATLLQTAAAEAAGSAVDLVQAMLVTAWNLAIGSGGVVGALLLQTGGAERLPTVCVLVALGGLLTAATARTHGFPLRSKG</sequence>
<reference evidence="1" key="1">
    <citation type="submission" date="2024-03" db="EMBL/GenBank/DDBJ databases">
        <title>Whole genome sequecning of epiphytes from Marcgravia umbellata leaves.</title>
        <authorList>
            <person name="Kumar G."/>
            <person name="Savka M.A."/>
        </authorList>
    </citation>
    <scope>NUCLEOTIDE SEQUENCE</scope>
    <source>
        <strain evidence="1">RIT_BL5</strain>
    </source>
</reference>
<dbReference type="Proteomes" id="UP001380953">
    <property type="component" value="Unassembled WGS sequence"/>
</dbReference>
<gene>
    <name evidence="1" type="ORF">WKI47_18705</name>
</gene>
<dbReference type="EMBL" id="JBBKAR010000046">
    <property type="protein sequence ID" value="MEJ8305945.1"/>
    <property type="molecule type" value="Genomic_DNA"/>
</dbReference>
<protein>
    <submittedName>
        <fullName evidence="1">MFS transporter</fullName>
    </submittedName>
</protein>
<evidence type="ECO:0000313" key="2">
    <source>
        <dbReference type="Proteomes" id="UP001380953"/>
    </source>
</evidence>
<accession>A0ACC6PG39</accession>
<proteinExistence type="predicted"/>
<name>A0ACC6PG39_9BACL</name>
<keyword evidence="2" id="KW-1185">Reference proteome</keyword>
<organism evidence="1 2">
    <name type="scientific">Saccharibacillus sacchari</name>
    <dbReference type="NCBI Taxonomy" id="456493"/>
    <lineage>
        <taxon>Bacteria</taxon>
        <taxon>Bacillati</taxon>
        <taxon>Bacillota</taxon>
        <taxon>Bacilli</taxon>
        <taxon>Bacillales</taxon>
        <taxon>Paenibacillaceae</taxon>
        <taxon>Saccharibacillus</taxon>
    </lineage>
</organism>
<comment type="caution">
    <text evidence="1">The sequence shown here is derived from an EMBL/GenBank/DDBJ whole genome shotgun (WGS) entry which is preliminary data.</text>
</comment>
<evidence type="ECO:0000313" key="1">
    <source>
        <dbReference type="EMBL" id="MEJ8305945.1"/>
    </source>
</evidence>